<evidence type="ECO:0000313" key="2">
    <source>
        <dbReference type="EnsemblPlants" id="AET6Gv20448400.10"/>
    </source>
</evidence>
<reference evidence="3" key="2">
    <citation type="journal article" date="2017" name="Nat. Plants">
        <title>The Aegilops tauschii genome reveals multiple impacts of transposons.</title>
        <authorList>
            <person name="Zhao G."/>
            <person name="Zou C."/>
            <person name="Li K."/>
            <person name="Wang K."/>
            <person name="Li T."/>
            <person name="Gao L."/>
            <person name="Zhang X."/>
            <person name="Wang H."/>
            <person name="Yang Z."/>
            <person name="Liu X."/>
            <person name="Jiang W."/>
            <person name="Mao L."/>
            <person name="Kong X."/>
            <person name="Jiao Y."/>
            <person name="Jia J."/>
        </authorList>
    </citation>
    <scope>NUCLEOTIDE SEQUENCE [LARGE SCALE GENOMIC DNA]</scope>
    <source>
        <strain evidence="3">cv. AL8/78</strain>
    </source>
</reference>
<dbReference type="AlphaFoldDB" id="A0A453NPX3"/>
<feature type="domain" description="Reverse transcriptase zinc-binding" evidence="1">
    <location>
        <begin position="69"/>
        <end position="153"/>
    </location>
</feature>
<sequence length="252" mass="28919">LYACVPKRHRKLQTVAGGLLANRWAEDIRGVVGLQEIGQYLQLWHKIEHTTLSAEPDRLTWKWSTNGIYSAKSAYLATFHGSIACDAWKLTWKCWAPPRVRFFHWLAHLDRCWTADRLARRGLPHLERCPLCDQAPETMNHLLLGCTFARQIWHEVLSWLRVPGPPPAQVPSLNDWWQSTRQLVPKPMRKGLASAVLLVPWMLWKHRNDCVFNHGCPLVADLLTKIKEEATLWAAAGALGLRAIIPQTWDVH</sequence>
<dbReference type="InterPro" id="IPR026960">
    <property type="entry name" value="RVT-Znf"/>
</dbReference>
<reference evidence="2" key="3">
    <citation type="journal article" date="2017" name="Nature">
        <title>Genome sequence of the progenitor of the wheat D genome Aegilops tauschii.</title>
        <authorList>
            <person name="Luo M.C."/>
            <person name="Gu Y.Q."/>
            <person name="Puiu D."/>
            <person name="Wang H."/>
            <person name="Twardziok S.O."/>
            <person name="Deal K.R."/>
            <person name="Huo N."/>
            <person name="Zhu T."/>
            <person name="Wang L."/>
            <person name="Wang Y."/>
            <person name="McGuire P.E."/>
            <person name="Liu S."/>
            <person name="Long H."/>
            <person name="Ramasamy R.K."/>
            <person name="Rodriguez J.C."/>
            <person name="Van S.L."/>
            <person name="Yuan L."/>
            <person name="Wang Z."/>
            <person name="Xia Z."/>
            <person name="Xiao L."/>
            <person name="Anderson O.D."/>
            <person name="Ouyang S."/>
            <person name="Liang Y."/>
            <person name="Zimin A.V."/>
            <person name="Pertea G."/>
            <person name="Qi P."/>
            <person name="Bennetzen J.L."/>
            <person name="Dai X."/>
            <person name="Dawson M.W."/>
            <person name="Muller H.G."/>
            <person name="Kugler K."/>
            <person name="Rivarola-Duarte L."/>
            <person name="Spannagl M."/>
            <person name="Mayer K.F.X."/>
            <person name="Lu F.H."/>
            <person name="Bevan M.W."/>
            <person name="Leroy P."/>
            <person name="Li P."/>
            <person name="You F.M."/>
            <person name="Sun Q."/>
            <person name="Liu Z."/>
            <person name="Lyons E."/>
            <person name="Wicker T."/>
            <person name="Salzberg S.L."/>
            <person name="Devos K.M."/>
            <person name="Dvorak J."/>
        </authorList>
    </citation>
    <scope>NUCLEOTIDE SEQUENCE [LARGE SCALE GENOMIC DNA]</scope>
    <source>
        <strain evidence="2">cv. AL8/78</strain>
    </source>
</reference>
<accession>A0A453NPX3</accession>
<dbReference type="PANTHER" id="PTHR33116">
    <property type="entry name" value="REVERSE TRANSCRIPTASE ZINC-BINDING DOMAIN-CONTAINING PROTEIN-RELATED-RELATED"/>
    <property type="match status" value="1"/>
</dbReference>
<reference evidence="2" key="4">
    <citation type="submission" date="2019-03" db="UniProtKB">
        <authorList>
            <consortium name="EnsemblPlants"/>
        </authorList>
    </citation>
    <scope>IDENTIFICATION</scope>
</reference>
<dbReference type="EnsemblPlants" id="AET6Gv20448400.10">
    <property type="protein sequence ID" value="AET6Gv20448400.10"/>
    <property type="gene ID" value="AET6Gv20448400"/>
</dbReference>
<name>A0A453NPX3_AEGTS</name>
<evidence type="ECO:0000259" key="1">
    <source>
        <dbReference type="Pfam" id="PF13966"/>
    </source>
</evidence>
<proteinExistence type="predicted"/>
<reference evidence="3" key="1">
    <citation type="journal article" date="2014" name="Science">
        <title>Ancient hybridizations among the ancestral genomes of bread wheat.</title>
        <authorList>
            <consortium name="International Wheat Genome Sequencing Consortium,"/>
            <person name="Marcussen T."/>
            <person name="Sandve S.R."/>
            <person name="Heier L."/>
            <person name="Spannagl M."/>
            <person name="Pfeifer M."/>
            <person name="Jakobsen K.S."/>
            <person name="Wulff B.B."/>
            <person name="Steuernagel B."/>
            <person name="Mayer K.F."/>
            <person name="Olsen O.A."/>
        </authorList>
    </citation>
    <scope>NUCLEOTIDE SEQUENCE [LARGE SCALE GENOMIC DNA]</scope>
    <source>
        <strain evidence="3">cv. AL8/78</strain>
    </source>
</reference>
<protein>
    <recommendedName>
        <fullName evidence="1">Reverse transcriptase zinc-binding domain-containing protein</fullName>
    </recommendedName>
</protein>
<keyword evidence="3" id="KW-1185">Reference proteome</keyword>
<dbReference type="Gramene" id="AET6Gv20448400.10">
    <property type="protein sequence ID" value="AET6Gv20448400.10"/>
    <property type="gene ID" value="AET6Gv20448400"/>
</dbReference>
<organism evidence="2 3">
    <name type="scientific">Aegilops tauschii subsp. strangulata</name>
    <name type="common">Goatgrass</name>
    <dbReference type="NCBI Taxonomy" id="200361"/>
    <lineage>
        <taxon>Eukaryota</taxon>
        <taxon>Viridiplantae</taxon>
        <taxon>Streptophyta</taxon>
        <taxon>Embryophyta</taxon>
        <taxon>Tracheophyta</taxon>
        <taxon>Spermatophyta</taxon>
        <taxon>Magnoliopsida</taxon>
        <taxon>Liliopsida</taxon>
        <taxon>Poales</taxon>
        <taxon>Poaceae</taxon>
        <taxon>BOP clade</taxon>
        <taxon>Pooideae</taxon>
        <taxon>Triticodae</taxon>
        <taxon>Triticeae</taxon>
        <taxon>Triticinae</taxon>
        <taxon>Aegilops</taxon>
    </lineage>
</organism>
<dbReference type="Proteomes" id="UP000015105">
    <property type="component" value="Chromosome 6D"/>
</dbReference>
<dbReference type="PANTHER" id="PTHR33116:SF78">
    <property type="entry name" value="OS12G0587133 PROTEIN"/>
    <property type="match status" value="1"/>
</dbReference>
<dbReference type="Pfam" id="PF13966">
    <property type="entry name" value="zf-RVT"/>
    <property type="match status" value="1"/>
</dbReference>
<evidence type="ECO:0000313" key="3">
    <source>
        <dbReference type="Proteomes" id="UP000015105"/>
    </source>
</evidence>
<reference evidence="2" key="5">
    <citation type="journal article" date="2021" name="G3 (Bethesda)">
        <title>Aegilops tauschii genome assembly Aet v5.0 features greater sequence contiguity and improved annotation.</title>
        <authorList>
            <person name="Wang L."/>
            <person name="Zhu T."/>
            <person name="Rodriguez J.C."/>
            <person name="Deal K.R."/>
            <person name="Dubcovsky J."/>
            <person name="McGuire P.E."/>
            <person name="Lux T."/>
            <person name="Spannagl M."/>
            <person name="Mayer K.F.X."/>
            <person name="Baldrich P."/>
            <person name="Meyers B.C."/>
            <person name="Huo N."/>
            <person name="Gu Y.Q."/>
            <person name="Zhou H."/>
            <person name="Devos K.M."/>
            <person name="Bennetzen J.L."/>
            <person name="Unver T."/>
            <person name="Budak H."/>
            <person name="Gulick P.J."/>
            <person name="Galiba G."/>
            <person name="Kalapos B."/>
            <person name="Nelson D.R."/>
            <person name="Li P."/>
            <person name="You F.M."/>
            <person name="Luo M.C."/>
            <person name="Dvorak J."/>
        </authorList>
    </citation>
    <scope>NUCLEOTIDE SEQUENCE [LARGE SCALE GENOMIC DNA]</scope>
    <source>
        <strain evidence="2">cv. AL8/78</strain>
    </source>
</reference>